<dbReference type="PROSITE" id="PS50097">
    <property type="entry name" value="BTB"/>
    <property type="match status" value="1"/>
</dbReference>
<accession>A0A8B6C3E5</accession>
<dbReference type="Proteomes" id="UP000596742">
    <property type="component" value="Unassembled WGS sequence"/>
</dbReference>
<dbReference type="InterPro" id="IPR000210">
    <property type="entry name" value="BTB/POZ_dom"/>
</dbReference>
<sequence>MEVKDENYFKAAFTKMHKYLQDDLFYDVTLRCGTTIIKGHKLVLSSLSDYFKNMFLYKTKEEQDESEEYSLDKNIIKPHVIEFMVNFAYTGRILIDDSNVQDLLIAANFLQVDFVSLECERFMVKKIDKENVISLIKFGCRFNLSVLLDAICMFASNYFHELFLELSLTEFESIIDNYNFTVMKNNIPVYDPEISILKLVGEYFNHKTLEKQDQFDNSDVNTLLNTIRFHDILDLDDLKEFVEKHSVINVPDISILLMNRPKTMSNVRKSDQKYRKYSNNFKTFIKGRQFSDRCTGAYNAGKSTSGSHSISINDRPKKVKLFFVGSGFNHHSTLVRISILYKSGESVTHGPECYNSDVEHEFDLEDDEVITKVFVKYRSFIFTLKFFTNYGRMLGPFGDVYSSFPWRSESCSSTSYLHSCVSIHGRNNETDYIEGLKFSWLTYCTEQNCRTCSEGFDRNDDKY</sequence>
<proteinExistence type="predicted"/>
<dbReference type="InterPro" id="IPR036404">
    <property type="entry name" value="Jacalin-like_lectin_dom_sf"/>
</dbReference>
<dbReference type="EMBL" id="UYJE01001139">
    <property type="protein sequence ID" value="VDH99345.1"/>
    <property type="molecule type" value="Genomic_DNA"/>
</dbReference>
<reference evidence="4" key="1">
    <citation type="submission" date="2018-11" db="EMBL/GenBank/DDBJ databases">
        <authorList>
            <person name="Alioto T."/>
            <person name="Alioto T."/>
        </authorList>
    </citation>
    <scope>NUCLEOTIDE SEQUENCE</scope>
</reference>
<dbReference type="InterPro" id="IPR001229">
    <property type="entry name" value="Jacalin-like_lectin_dom"/>
</dbReference>
<organism evidence="4 5">
    <name type="scientific">Mytilus galloprovincialis</name>
    <name type="common">Mediterranean mussel</name>
    <dbReference type="NCBI Taxonomy" id="29158"/>
    <lineage>
        <taxon>Eukaryota</taxon>
        <taxon>Metazoa</taxon>
        <taxon>Spiralia</taxon>
        <taxon>Lophotrochozoa</taxon>
        <taxon>Mollusca</taxon>
        <taxon>Bivalvia</taxon>
        <taxon>Autobranchia</taxon>
        <taxon>Pteriomorphia</taxon>
        <taxon>Mytilida</taxon>
        <taxon>Mytiloidea</taxon>
        <taxon>Mytilidae</taxon>
        <taxon>Mytilinae</taxon>
        <taxon>Mytilus</taxon>
    </lineage>
</organism>
<keyword evidence="5" id="KW-1185">Reference proteome</keyword>
<gene>
    <name evidence="4" type="ORF">MGAL_10B053782</name>
</gene>
<evidence type="ECO:0000256" key="1">
    <source>
        <dbReference type="ARBA" id="ARBA00022441"/>
    </source>
</evidence>
<evidence type="ECO:0000259" key="3">
    <source>
        <dbReference type="PROSITE" id="PS50097"/>
    </source>
</evidence>
<keyword evidence="1" id="KW-0880">Kelch repeat</keyword>
<dbReference type="CDD" id="cd14733">
    <property type="entry name" value="BACK"/>
    <property type="match status" value="1"/>
</dbReference>
<dbReference type="AlphaFoldDB" id="A0A8B6C3E5"/>
<name>A0A8B6C3E5_MYTGA</name>
<dbReference type="SUPFAM" id="SSF54695">
    <property type="entry name" value="POZ domain"/>
    <property type="match status" value="1"/>
</dbReference>
<dbReference type="OrthoDB" id="6357972at2759"/>
<protein>
    <recommendedName>
        <fullName evidence="3">BTB domain-containing protein</fullName>
    </recommendedName>
</protein>
<dbReference type="SUPFAM" id="SSF51101">
    <property type="entry name" value="Mannose-binding lectins"/>
    <property type="match status" value="1"/>
</dbReference>
<dbReference type="SMART" id="SM00225">
    <property type="entry name" value="BTB"/>
    <property type="match status" value="1"/>
</dbReference>
<evidence type="ECO:0000256" key="2">
    <source>
        <dbReference type="ARBA" id="ARBA00022737"/>
    </source>
</evidence>
<comment type="caution">
    <text evidence="4">The sequence shown here is derived from an EMBL/GenBank/DDBJ whole genome shotgun (WGS) entry which is preliminary data.</text>
</comment>
<dbReference type="PANTHER" id="PTHR24412">
    <property type="entry name" value="KELCH PROTEIN"/>
    <property type="match status" value="1"/>
</dbReference>
<dbReference type="Pfam" id="PF01419">
    <property type="entry name" value="Jacalin"/>
    <property type="match status" value="1"/>
</dbReference>
<dbReference type="PANTHER" id="PTHR24412:SF480">
    <property type="entry name" value="KELCH-LIKE PROTEIN 8"/>
    <property type="match status" value="1"/>
</dbReference>
<dbReference type="Gene3D" id="3.30.710.10">
    <property type="entry name" value="Potassium Channel Kv1.1, Chain A"/>
    <property type="match status" value="1"/>
</dbReference>
<dbReference type="Gene3D" id="2.100.10.30">
    <property type="entry name" value="Jacalin-like lectin domain"/>
    <property type="match status" value="1"/>
</dbReference>
<evidence type="ECO:0000313" key="5">
    <source>
        <dbReference type="Proteomes" id="UP000596742"/>
    </source>
</evidence>
<evidence type="ECO:0000313" key="4">
    <source>
        <dbReference type="EMBL" id="VDH99345.1"/>
    </source>
</evidence>
<dbReference type="Pfam" id="PF00651">
    <property type="entry name" value="BTB"/>
    <property type="match status" value="1"/>
</dbReference>
<keyword evidence="2" id="KW-0677">Repeat</keyword>
<feature type="domain" description="BTB" evidence="3">
    <location>
        <begin position="26"/>
        <end position="97"/>
    </location>
</feature>
<dbReference type="InterPro" id="IPR011333">
    <property type="entry name" value="SKP1/BTB/POZ_sf"/>
</dbReference>